<dbReference type="AlphaFoldDB" id="A0A7C2K3V0"/>
<dbReference type="EMBL" id="DTDJ01000047">
    <property type="protein sequence ID" value="HGL18244.1"/>
    <property type="molecule type" value="Genomic_DNA"/>
</dbReference>
<dbReference type="InterPro" id="IPR009051">
    <property type="entry name" value="Helical_ferredxn"/>
</dbReference>
<evidence type="ECO:0000313" key="4">
    <source>
        <dbReference type="EMBL" id="HGL18244.1"/>
    </source>
</evidence>
<dbReference type="SUPFAM" id="SSF46548">
    <property type="entry name" value="alpha-helical ferredoxin"/>
    <property type="match status" value="1"/>
</dbReference>
<dbReference type="PANTHER" id="PTHR42783">
    <property type="entry name" value="GLUTAMATE SYNTHASE [NADPH] SMALL CHAIN"/>
    <property type="match status" value="1"/>
</dbReference>
<evidence type="ECO:0000313" key="3">
    <source>
        <dbReference type="EMBL" id="HEN28244.1"/>
    </source>
</evidence>
<gene>
    <name evidence="3" type="primary">gltA</name>
    <name evidence="3" type="ORF">ENQ77_06295</name>
    <name evidence="4" type="ORF">ENU66_07955</name>
</gene>
<dbReference type="PANTHER" id="PTHR42783:SF3">
    <property type="entry name" value="GLUTAMATE SYNTHASE [NADPH] SMALL CHAIN-RELATED"/>
    <property type="match status" value="1"/>
</dbReference>
<dbReference type="GO" id="GO:0004355">
    <property type="term" value="F:glutamate synthase (NADPH) activity"/>
    <property type="evidence" value="ECO:0007669"/>
    <property type="project" value="UniProtKB-EC"/>
</dbReference>
<proteinExistence type="predicted"/>
<feature type="domain" description="Dihydroprymidine dehydrogenase" evidence="2">
    <location>
        <begin position="21"/>
        <end position="129"/>
    </location>
</feature>
<dbReference type="Gene3D" id="3.50.50.60">
    <property type="entry name" value="FAD/NAD(P)-binding domain"/>
    <property type="match status" value="1"/>
</dbReference>
<dbReference type="NCBIfam" id="TIGR01316">
    <property type="entry name" value="gltA"/>
    <property type="match status" value="1"/>
</dbReference>
<evidence type="ECO:0000259" key="1">
    <source>
        <dbReference type="Pfam" id="PF07992"/>
    </source>
</evidence>
<evidence type="ECO:0000259" key="2">
    <source>
        <dbReference type="Pfam" id="PF14691"/>
    </source>
</evidence>
<dbReference type="Gene3D" id="3.40.50.720">
    <property type="entry name" value="NAD(P)-binding Rossmann-like Domain"/>
    <property type="match status" value="1"/>
</dbReference>
<dbReference type="Pfam" id="PF07992">
    <property type="entry name" value="Pyr_redox_2"/>
    <property type="match status" value="1"/>
</dbReference>
<dbReference type="InterPro" id="IPR036188">
    <property type="entry name" value="FAD/NAD-bd_sf"/>
</dbReference>
<comment type="caution">
    <text evidence="3">The sequence shown here is derived from an EMBL/GenBank/DDBJ whole genome shotgun (WGS) entry which is preliminary data.</text>
</comment>
<protein>
    <submittedName>
        <fullName evidence="3">NADPH-dependent glutamate synthase</fullName>
        <ecNumber evidence="3">1.4.1.13</ecNumber>
    </submittedName>
</protein>
<keyword evidence="3" id="KW-0560">Oxidoreductase</keyword>
<feature type="domain" description="FAD/NAD(P)-binding" evidence="1">
    <location>
        <begin position="144"/>
        <end position="452"/>
    </location>
</feature>
<sequence length="481" mass="52749">MSERRINLNRIPMPKRDPKERIRSFDEVALGYKEEDALKEAARCLQCARPTCVEGCPVHIKIPQFIKKITERDYIGAVKVIKEDNPLPAVCGRVCPQEEQCELKCVLNKKGAPVAIGRLERFVADYEAQLGISEKPEIGTPKGKKVAVIGSGPAGLVCASELAKMGYDVTIYESLHEAGGVLVYGIPQFRLPKEIVKREVEYIKSLGVKLVTNFYVGRTRTIEELMNEDGFEAVFIGTGAGLPKFMGIPGENLLGIYSANEFLTRINLMRAYKFPEYDTPIKVGKTVAVIGGGNVAMDAARSALRVGAEKVYILYRRTRDEMPARLEEIENAEEEGIQFMFLVTPTKYEGDEKGWVKTVTLQKMELGEPDESGRRRPIPVEGSEFSFPVDTVVVAIGQAPTPIIAKTTPELQVHPKYGTLVANLKTGATTKPGVFAGGDVVTGAATVILAAGAGKAAAKYIDYYLSNKNKPGIWDELFNAQ</sequence>
<dbReference type="InterPro" id="IPR023753">
    <property type="entry name" value="FAD/NAD-binding_dom"/>
</dbReference>
<name>A0A7C2K3V0_UNCW3</name>
<dbReference type="InterPro" id="IPR006004">
    <property type="entry name" value="SudA-like"/>
</dbReference>
<dbReference type="Pfam" id="PF14691">
    <property type="entry name" value="Fer4_20"/>
    <property type="match status" value="1"/>
</dbReference>
<dbReference type="Gene3D" id="1.10.1060.10">
    <property type="entry name" value="Alpha-helical ferredoxin"/>
    <property type="match status" value="1"/>
</dbReference>
<dbReference type="PRINTS" id="PR00419">
    <property type="entry name" value="ADXRDTASE"/>
</dbReference>
<accession>A0A7C2K3V0</accession>
<dbReference type="EC" id="1.4.1.13" evidence="3"/>
<organism evidence="3">
    <name type="scientific">candidate division WOR-3 bacterium</name>
    <dbReference type="NCBI Taxonomy" id="2052148"/>
    <lineage>
        <taxon>Bacteria</taxon>
        <taxon>Bacteria division WOR-3</taxon>
    </lineage>
</organism>
<dbReference type="EMBL" id="DSOL01000178">
    <property type="protein sequence ID" value="HEN28244.1"/>
    <property type="molecule type" value="Genomic_DNA"/>
</dbReference>
<dbReference type="InterPro" id="IPR028261">
    <property type="entry name" value="DPD_II"/>
</dbReference>
<reference evidence="3" key="1">
    <citation type="journal article" date="2020" name="mSystems">
        <title>Genome- and Community-Level Interaction Insights into Carbon Utilization and Element Cycling Functions of Hydrothermarchaeota in Hydrothermal Sediment.</title>
        <authorList>
            <person name="Zhou Z."/>
            <person name="Liu Y."/>
            <person name="Xu W."/>
            <person name="Pan J."/>
            <person name="Luo Z.H."/>
            <person name="Li M."/>
        </authorList>
    </citation>
    <scope>NUCLEOTIDE SEQUENCE [LARGE SCALE GENOMIC DNA]</scope>
    <source>
        <strain evidence="3">SpSt-34</strain>
        <strain evidence="4">SpSt-69</strain>
    </source>
</reference>
<dbReference type="GO" id="GO:0051536">
    <property type="term" value="F:iron-sulfur cluster binding"/>
    <property type="evidence" value="ECO:0007669"/>
    <property type="project" value="InterPro"/>
</dbReference>
<dbReference type="SUPFAM" id="SSF51971">
    <property type="entry name" value="Nucleotide-binding domain"/>
    <property type="match status" value="1"/>
</dbReference>